<evidence type="ECO:0000313" key="10">
    <source>
        <dbReference type="EMBL" id="CAD9124862.1"/>
    </source>
</evidence>
<keyword evidence="6 8" id="KW-0406">Ion transport</keyword>
<dbReference type="EMBL" id="HBGE01031712">
    <property type="protein sequence ID" value="CAD9124858.1"/>
    <property type="molecule type" value="Transcribed_RNA"/>
</dbReference>
<protein>
    <recommendedName>
        <fullName evidence="8">V-type proton ATPase subunit a</fullName>
    </recommendedName>
</protein>
<comment type="subcellular location">
    <subcellularLocation>
        <location evidence="1">Membrane</location>
        <topology evidence="1">Multi-pass membrane protein</topology>
    </subcellularLocation>
</comment>
<name>A0A6T9GA08_ALECA</name>
<accession>A0A6T9GA08</accession>
<comment type="function">
    <text evidence="8">Essential component of the vacuolar proton pump (V-ATPase), a multimeric enzyme that catalyzes the translocation of protons across the membranes. Required for assembly and activity of the V-ATPase.</text>
</comment>
<sequence length="144" mass="16346">MQDEEAGAESGAHGGHGEEFEFGEVFIHQIIETIEFVLGTVSHTASYLRIWALSLAHQQLSLVFFQKTLQMGLELPFPMNGIALYFLFAAWFGITLGVLMGMDVLECFLHTLRLHWVEFQSKFYKANGEKFAPYSIRTLVEPVE</sequence>
<keyword evidence="5 8" id="KW-1133">Transmembrane helix</keyword>
<feature type="transmembrane region" description="Helical" evidence="8">
    <location>
        <begin position="82"/>
        <end position="105"/>
    </location>
</feature>
<keyword evidence="7 8" id="KW-0472">Membrane</keyword>
<evidence type="ECO:0000313" key="9">
    <source>
        <dbReference type="EMBL" id="CAD9124858.1"/>
    </source>
</evidence>
<evidence type="ECO:0000256" key="3">
    <source>
        <dbReference type="ARBA" id="ARBA00022448"/>
    </source>
</evidence>
<comment type="caution">
    <text evidence="8">Lacks conserved residue(s) required for the propagation of feature annotation.</text>
</comment>
<evidence type="ECO:0000256" key="5">
    <source>
        <dbReference type="ARBA" id="ARBA00022989"/>
    </source>
</evidence>
<organism evidence="9">
    <name type="scientific">Alexandrium catenella</name>
    <name type="common">Red tide dinoflagellate</name>
    <name type="synonym">Gonyaulax catenella</name>
    <dbReference type="NCBI Taxonomy" id="2925"/>
    <lineage>
        <taxon>Eukaryota</taxon>
        <taxon>Sar</taxon>
        <taxon>Alveolata</taxon>
        <taxon>Dinophyceae</taxon>
        <taxon>Gonyaulacales</taxon>
        <taxon>Pyrocystaceae</taxon>
        <taxon>Alexandrium</taxon>
    </lineage>
</organism>
<dbReference type="AlphaFoldDB" id="A0A6T9GA08"/>
<dbReference type="EMBL" id="HBGE01031714">
    <property type="protein sequence ID" value="CAD9124862.1"/>
    <property type="molecule type" value="Transcribed_RNA"/>
</dbReference>
<evidence type="ECO:0000256" key="8">
    <source>
        <dbReference type="RuleBase" id="RU361189"/>
    </source>
</evidence>
<evidence type="ECO:0000256" key="4">
    <source>
        <dbReference type="ARBA" id="ARBA00022692"/>
    </source>
</evidence>
<dbReference type="GO" id="GO:0046961">
    <property type="term" value="F:proton-transporting ATPase activity, rotational mechanism"/>
    <property type="evidence" value="ECO:0007669"/>
    <property type="project" value="InterPro"/>
</dbReference>
<dbReference type="Pfam" id="PF01496">
    <property type="entry name" value="V_ATPase_I"/>
    <property type="match status" value="1"/>
</dbReference>
<reference evidence="9" key="1">
    <citation type="submission" date="2021-01" db="EMBL/GenBank/DDBJ databases">
        <authorList>
            <person name="Corre E."/>
            <person name="Pelletier E."/>
            <person name="Niang G."/>
            <person name="Scheremetjew M."/>
            <person name="Finn R."/>
            <person name="Kale V."/>
            <person name="Holt S."/>
            <person name="Cochrane G."/>
            <person name="Meng A."/>
            <person name="Brown T."/>
            <person name="Cohen L."/>
        </authorList>
    </citation>
    <scope>NUCLEOTIDE SEQUENCE</scope>
    <source>
        <strain evidence="9">OF101</strain>
    </source>
</reference>
<dbReference type="InterPro" id="IPR002490">
    <property type="entry name" value="V-ATPase_116kDa_su"/>
</dbReference>
<dbReference type="GO" id="GO:0051117">
    <property type="term" value="F:ATPase binding"/>
    <property type="evidence" value="ECO:0007669"/>
    <property type="project" value="TreeGrafter"/>
</dbReference>
<dbReference type="GO" id="GO:0007035">
    <property type="term" value="P:vacuolar acidification"/>
    <property type="evidence" value="ECO:0007669"/>
    <property type="project" value="TreeGrafter"/>
</dbReference>
<gene>
    <name evidence="9" type="ORF">ACAT0790_LOCUS19146</name>
    <name evidence="10" type="ORF">ACAT0790_LOCUS19148</name>
</gene>
<proteinExistence type="inferred from homology"/>
<dbReference type="GO" id="GO:0033179">
    <property type="term" value="C:proton-transporting V-type ATPase, V0 domain"/>
    <property type="evidence" value="ECO:0007669"/>
    <property type="project" value="InterPro"/>
</dbReference>
<dbReference type="GO" id="GO:0016471">
    <property type="term" value="C:vacuolar proton-transporting V-type ATPase complex"/>
    <property type="evidence" value="ECO:0007669"/>
    <property type="project" value="TreeGrafter"/>
</dbReference>
<dbReference type="PANTHER" id="PTHR11629:SF63">
    <property type="entry name" value="V-TYPE PROTON ATPASE SUBUNIT A"/>
    <property type="match status" value="1"/>
</dbReference>
<dbReference type="PANTHER" id="PTHR11629">
    <property type="entry name" value="VACUOLAR PROTON ATPASES"/>
    <property type="match status" value="1"/>
</dbReference>
<evidence type="ECO:0000256" key="1">
    <source>
        <dbReference type="ARBA" id="ARBA00004141"/>
    </source>
</evidence>
<keyword evidence="8" id="KW-0375">Hydrogen ion transport</keyword>
<keyword evidence="3 8" id="KW-0813">Transport</keyword>
<evidence type="ECO:0000256" key="6">
    <source>
        <dbReference type="ARBA" id="ARBA00023065"/>
    </source>
</evidence>
<comment type="similarity">
    <text evidence="2 8">Belongs to the V-ATPase 116 kDa subunit family.</text>
</comment>
<keyword evidence="4 8" id="KW-0812">Transmembrane</keyword>
<evidence type="ECO:0000256" key="7">
    <source>
        <dbReference type="ARBA" id="ARBA00023136"/>
    </source>
</evidence>
<evidence type="ECO:0000256" key="2">
    <source>
        <dbReference type="ARBA" id="ARBA00009904"/>
    </source>
</evidence>